<proteinExistence type="predicted"/>
<accession>A0A1X7LNF6</accession>
<feature type="domain" description="DUF3828" evidence="2">
    <location>
        <begin position="30"/>
        <end position="150"/>
    </location>
</feature>
<evidence type="ECO:0000256" key="1">
    <source>
        <dbReference type="SAM" id="SignalP"/>
    </source>
</evidence>
<gene>
    <name evidence="3" type="ORF">SAMN06265784_107225</name>
</gene>
<dbReference type="Pfam" id="PF12883">
    <property type="entry name" value="DUF3828"/>
    <property type="match status" value="1"/>
</dbReference>
<dbReference type="InterPro" id="IPR024289">
    <property type="entry name" value="DUF3828"/>
</dbReference>
<dbReference type="AlphaFoldDB" id="A0A1X7LNF6"/>
<name>A0A1X7LNF6_9BURK</name>
<dbReference type="RefSeq" id="WP_085486932.1">
    <property type="nucleotide sequence ID" value="NZ_FXAT01000007.1"/>
</dbReference>
<dbReference type="Gene3D" id="3.10.450.50">
    <property type="match status" value="1"/>
</dbReference>
<evidence type="ECO:0000259" key="2">
    <source>
        <dbReference type="Pfam" id="PF12883"/>
    </source>
</evidence>
<evidence type="ECO:0000313" key="4">
    <source>
        <dbReference type="Proteomes" id="UP000193228"/>
    </source>
</evidence>
<keyword evidence="4" id="KW-1185">Reference proteome</keyword>
<dbReference type="STRING" id="1515439.SAMN06265784_107225"/>
<protein>
    <recommendedName>
        <fullName evidence="2">DUF3828 domain-containing protein</fullName>
    </recommendedName>
</protein>
<keyword evidence="1" id="KW-0732">Signal</keyword>
<organism evidence="3 4">
    <name type="scientific">Paraburkholderia susongensis</name>
    <dbReference type="NCBI Taxonomy" id="1515439"/>
    <lineage>
        <taxon>Bacteria</taxon>
        <taxon>Pseudomonadati</taxon>
        <taxon>Pseudomonadota</taxon>
        <taxon>Betaproteobacteria</taxon>
        <taxon>Burkholderiales</taxon>
        <taxon>Burkholderiaceae</taxon>
        <taxon>Paraburkholderia</taxon>
    </lineage>
</organism>
<dbReference type="OrthoDB" id="8929115at2"/>
<feature type="signal peptide" evidence="1">
    <location>
        <begin position="1"/>
        <end position="26"/>
    </location>
</feature>
<reference evidence="4" key="1">
    <citation type="submission" date="2017-04" db="EMBL/GenBank/DDBJ databases">
        <authorList>
            <person name="Varghese N."/>
            <person name="Submissions S."/>
        </authorList>
    </citation>
    <scope>NUCLEOTIDE SEQUENCE [LARGE SCALE GENOMIC DNA]</scope>
    <source>
        <strain evidence="4">LMG 29540</strain>
    </source>
</reference>
<dbReference type="Proteomes" id="UP000193228">
    <property type="component" value="Unassembled WGS sequence"/>
</dbReference>
<feature type="chain" id="PRO_5010856811" description="DUF3828 domain-containing protein" evidence="1">
    <location>
        <begin position="27"/>
        <end position="164"/>
    </location>
</feature>
<dbReference type="EMBL" id="FXAT01000007">
    <property type="protein sequence ID" value="SMG55416.1"/>
    <property type="molecule type" value="Genomic_DNA"/>
</dbReference>
<evidence type="ECO:0000313" key="3">
    <source>
        <dbReference type="EMBL" id="SMG55416.1"/>
    </source>
</evidence>
<sequence>MKNFLLRIFASLSIALSLGMVQPAAAADTPEATVREFYAWYIGKQDARDAHYFQLTDNTIYRYVSKNTVDTLRDDYKHNRLPGDTDYFTRVQDLDPRVWLETMTVHPAIMLDGVAVVPVTFGVKPQDRQNLVVFVARENGHWRVTKVEDTHNGYLGYHQYDPAD</sequence>